<evidence type="ECO:0000313" key="3">
    <source>
        <dbReference type="Proteomes" id="UP000770661"/>
    </source>
</evidence>
<feature type="region of interest" description="Disordered" evidence="1">
    <location>
        <begin position="1"/>
        <end position="80"/>
    </location>
</feature>
<feature type="compositionally biased region" description="Polar residues" evidence="1">
    <location>
        <begin position="386"/>
        <end position="398"/>
    </location>
</feature>
<sequence length="452" mass="47869">MRENGDLMSRSAGDHYGVGLYGSPHGTPIGTPVAQPGPKVASIKARPSSKRMTAAEVEDLFQHGTSSPPTSPSSRPPQVYASVAEMKKAKAMKSRHMAKLSRLHKMFRSTPDLKAGATATLPATSAADKRKSISQEDLFIPTLNGQGSRHSLACPPRRSSTLGRSTGGGGSLGSRDSWPSGEDDEDDEEEEEESSDSPNRSPGPVEYRMLRRSQSAVNAAMLRRAGLHPPPTHPPPPPPLGQLVKLDISRSKSDYAAVGVAPSTPDSAPLSPAIQSSFRPADNAKLYASPEEVKAVGYRSPDSAGRKGTSAKTRSQSLPPSTSRPSVQRGSPERAAQAAYSASTYSTFRGEGREGSRSQEPLTPPATAPTRPPVSDAVTYARPKNNRSVQDNVETGSPSRACLQGVRSAPPATPAPDIPDPDYSSDEQSSAAPSLSLDDPRKARTLKRRSSR</sequence>
<evidence type="ECO:0000256" key="1">
    <source>
        <dbReference type="SAM" id="MobiDB-lite"/>
    </source>
</evidence>
<gene>
    <name evidence="2" type="ORF">GWK47_010642</name>
</gene>
<feature type="compositionally biased region" description="Low complexity" evidence="1">
    <location>
        <begin position="335"/>
        <end position="347"/>
    </location>
</feature>
<dbReference type="AlphaFoldDB" id="A0A8J4Y1F1"/>
<accession>A0A8J4Y1F1</accession>
<protein>
    <submittedName>
        <fullName evidence="2">Uncharacterized protein</fullName>
    </submittedName>
</protein>
<feature type="compositionally biased region" description="Polar residues" evidence="1">
    <location>
        <begin position="310"/>
        <end position="329"/>
    </location>
</feature>
<name>A0A8J4Y1F1_CHIOP</name>
<dbReference type="EMBL" id="JACEEZ010019177">
    <property type="protein sequence ID" value="KAG0716001.1"/>
    <property type="molecule type" value="Genomic_DNA"/>
</dbReference>
<dbReference type="OrthoDB" id="445896at2759"/>
<feature type="compositionally biased region" description="Acidic residues" evidence="1">
    <location>
        <begin position="181"/>
        <end position="195"/>
    </location>
</feature>
<feature type="region of interest" description="Disordered" evidence="1">
    <location>
        <begin position="109"/>
        <end position="276"/>
    </location>
</feature>
<feature type="compositionally biased region" description="Pro residues" evidence="1">
    <location>
        <begin position="228"/>
        <end position="240"/>
    </location>
</feature>
<proteinExistence type="predicted"/>
<evidence type="ECO:0000313" key="2">
    <source>
        <dbReference type="EMBL" id="KAG0716001.1"/>
    </source>
</evidence>
<keyword evidence="3" id="KW-1185">Reference proteome</keyword>
<reference evidence="2" key="1">
    <citation type="submission" date="2020-07" db="EMBL/GenBank/DDBJ databases">
        <title>The High-quality genome of the commercially important snow crab, Chionoecetes opilio.</title>
        <authorList>
            <person name="Jeong J.-H."/>
            <person name="Ryu S."/>
        </authorList>
    </citation>
    <scope>NUCLEOTIDE SEQUENCE</scope>
    <source>
        <strain evidence="2">MADBK_172401_WGS</strain>
        <tissue evidence="2">Digestive gland</tissue>
    </source>
</reference>
<dbReference type="Proteomes" id="UP000770661">
    <property type="component" value="Unassembled WGS sequence"/>
</dbReference>
<feature type="compositionally biased region" description="Basic residues" evidence="1">
    <location>
        <begin position="443"/>
        <end position="452"/>
    </location>
</feature>
<feature type="region of interest" description="Disordered" evidence="1">
    <location>
        <begin position="288"/>
        <end position="452"/>
    </location>
</feature>
<feature type="compositionally biased region" description="Pro residues" evidence="1">
    <location>
        <begin position="362"/>
        <end position="372"/>
    </location>
</feature>
<comment type="caution">
    <text evidence="2">The sequence shown here is derived from an EMBL/GenBank/DDBJ whole genome shotgun (WGS) entry which is preliminary data.</text>
</comment>
<organism evidence="2 3">
    <name type="scientific">Chionoecetes opilio</name>
    <name type="common">Atlantic snow crab</name>
    <name type="synonym">Cancer opilio</name>
    <dbReference type="NCBI Taxonomy" id="41210"/>
    <lineage>
        <taxon>Eukaryota</taxon>
        <taxon>Metazoa</taxon>
        <taxon>Ecdysozoa</taxon>
        <taxon>Arthropoda</taxon>
        <taxon>Crustacea</taxon>
        <taxon>Multicrustacea</taxon>
        <taxon>Malacostraca</taxon>
        <taxon>Eumalacostraca</taxon>
        <taxon>Eucarida</taxon>
        <taxon>Decapoda</taxon>
        <taxon>Pleocyemata</taxon>
        <taxon>Brachyura</taxon>
        <taxon>Eubrachyura</taxon>
        <taxon>Majoidea</taxon>
        <taxon>Majidae</taxon>
        <taxon>Chionoecetes</taxon>
    </lineage>
</organism>